<dbReference type="AlphaFoldDB" id="A0AAW8T1Y0"/>
<dbReference type="GO" id="GO:0008652">
    <property type="term" value="P:amino acid biosynthetic process"/>
    <property type="evidence" value="ECO:0007669"/>
    <property type="project" value="UniProtKB-KW"/>
</dbReference>
<dbReference type="EMBL" id="JARPXM010000019">
    <property type="protein sequence ID" value="MDT2539636.1"/>
    <property type="molecule type" value="Genomic_DNA"/>
</dbReference>
<dbReference type="Pfam" id="PF01761">
    <property type="entry name" value="DHQ_synthase"/>
    <property type="match status" value="1"/>
</dbReference>
<evidence type="ECO:0000259" key="5">
    <source>
        <dbReference type="Pfam" id="PF01761"/>
    </source>
</evidence>
<keyword evidence="3" id="KW-0057">Aromatic amino acid biosynthesis</keyword>
<dbReference type="GO" id="GO:0003856">
    <property type="term" value="F:3-dehydroquinate synthase activity"/>
    <property type="evidence" value="ECO:0007669"/>
    <property type="project" value="TreeGrafter"/>
</dbReference>
<evidence type="ECO:0000256" key="2">
    <source>
        <dbReference type="ARBA" id="ARBA00023027"/>
    </source>
</evidence>
<organism evidence="6 7">
    <name type="scientific">Enterococcus raffinosus</name>
    <dbReference type="NCBI Taxonomy" id="71452"/>
    <lineage>
        <taxon>Bacteria</taxon>
        <taxon>Bacillati</taxon>
        <taxon>Bacillota</taxon>
        <taxon>Bacilli</taxon>
        <taxon>Lactobacillales</taxon>
        <taxon>Enterococcaceae</taxon>
        <taxon>Enterococcus</taxon>
    </lineage>
</organism>
<evidence type="ECO:0000313" key="6">
    <source>
        <dbReference type="EMBL" id="MDT2539636.1"/>
    </source>
</evidence>
<evidence type="ECO:0000256" key="4">
    <source>
        <dbReference type="ARBA" id="ARBA00023239"/>
    </source>
</evidence>
<dbReference type="GO" id="GO:0009073">
    <property type="term" value="P:aromatic amino acid family biosynthetic process"/>
    <property type="evidence" value="ECO:0007669"/>
    <property type="project" value="UniProtKB-KW"/>
</dbReference>
<dbReference type="InterPro" id="IPR030960">
    <property type="entry name" value="DHQS/DOIS_N"/>
</dbReference>
<feature type="domain" description="3-dehydroquinate synthase N-terminal" evidence="5">
    <location>
        <begin position="67"/>
        <end position="126"/>
    </location>
</feature>
<dbReference type="SUPFAM" id="SSF56796">
    <property type="entry name" value="Dehydroquinate synthase-like"/>
    <property type="match status" value="1"/>
</dbReference>
<keyword evidence="2" id="KW-0520">NAD</keyword>
<dbReference type="RefSeq" id="WP_010744601.1">
    <property type="nucleotide sequence ID" value="NZ_BAAAXM010000028.1"/>
</dbReference>
<dbReference type="Gene3D" id="3.40.50.1970">
    <property type="match status" value="1"/>
</dbReference>
<keyword evidence="4" id="KW-0456">Lyase</keyword>
<dbReference type="PANTHER" id="PTHR43622">
    <property type="entry name" value="3-DEHYDROQUINATE SYNTHASE"/>
    <property type="match status" value="1"/>
</dbReference>
<sequence>MNNGSKIMMKPDAIQSIGSYTASLWTNKKIVLLCDQKAFDTYGSEILQYLTIFGFDVHSCILNEVIYTSDTANLVYDFLTEQNMTEADGIIGLGDEALCQLSGYVASTYSGGLSIIQIPTTLIGQILISNQRQAFLPNLKAKYLQTAPTNPDGIVIHTDLGNIVAKDELKIAQNLLLQLGVPQDHACRHELRKKAQIIDYRLDYKQLLVELPIPLSNSKQLRFILNKKNIFSQSTSNLDIENKKRKRV</sequence>
<reference evidence="6" key="1">
    <citation type="submission" date="2023-03" db="EMBL/GenBank/DDBJ databases">
        <authorList>
            <person name="Shen W."/>
            <person name="Cai J."/>
        </authorList>
    </citation>
    <scope>NUCLEOTIDE SEQUENCE</scope>
    <source>
        <strain evidence="6">B646-2</strain>
    </source>
</reference>
<proteinExistence type="predicted"/>
<dbReference type="Proteomes" id="UP001249240">
    <property type="component" value="Unassembled WGS sequence"/>
</dbReference>
<comment type="caution">
    <text evidence="6">The sequence shown here is derived from an EMBL/GenBank/DDBJ whole genome shotgun (WGS) entry which is preliminary data.</text>
</comment>
<name>A0AAW8T1Y0_9ENTE</name>
<evidence type="ECO:0000256" key="3">
    <source>
        <dbReference type="ARBA" id="ARBA00023141"/>
    </source>
</evidence>
<evidence type="ECO:0000256" key="1">
    <source>
        <dbReference type="ARBA" id="ARBA00022605"/>
    </source>
</evidence>
<dbReference type="PANTHER" id="PTHR43622:SF7">
    <property type="entry name" value="3-DEHYDROQUINATE SYNTHASE, CHLOROPLASTIC"/>
    <property type="match status" value="1"/>
</dbReference>
<accession>A0AAW8T1Y0</accession>
<evidence type="ECO:0000313" key="7">
    <source>
        <dbReference type="Proteomes" id="UP001249240"/>
    </source>
</evidence>
<protein>
    <recommendedName>
        <fullName evidence="5">3-dehydroquinate synthase N-terminal domain-containing protein</fullName>
    </recommendedName>
</protein>
<gene>
    <name evidence="6" type="ORF">P7D78_15975</name>
</gene>
<dbReference type="InterPro" id="IPR050071">
    <property type="entry name" value="Dehydroquinate_synthase"/>
</dbReference>
<keyword evidence="1" id="KW-0028">Amino-acid biosynthesis</keyword>